<dbReference type="GO" id="GO:0004722">
    <property type="term" value="F:protein serine/threonine phosphatase activity"/>
    <property type="evidence" value="ECO:0007669"/>
    <property type="project" value="UniProtKB-EC"/>
</dbReference>
<evidence type="ECO:0000259" key="2">
    <source>
        <dbReference type="PROSITE" id="PS51746"/>
    </source>
</evidence>
<comment type="cofactor">
    <cofactor evidence="1">
        <name>Mn(2+)</name>
        <dbReference type="ChEBI" id="CHEBI:29035"/>
    </cofactor>
</comment>
<dbReference type="Pfam" id="PF16561">
    <property type="entry name" value="AMPK1_CBM"/>
    <property type="match status" value="1"/>
</dbReference>
<dbReference type="EC" id="3.1.3.16" evidence="1"/>
<dbReference type="CDD" id="cd02859">
    <property type="entry name" value="E_set_AMPKbeta_like_N"/>
    <property type="match status" value="1"/>
</dbReference>
<keyword evidence="1" id="KW-0479">Metal-binding</keyword>
<evidence type="ECO:0000256" key="1">
    <source>
        <dbReference type="RuleBase" id="RU366020"/>
    </source>
</evidence>
<dbReference type="Pfam" id="PF00612">
    <property type="entry name" value="IQ"/>
    <property type="match status" value="1"/>
</dbReference>
<dbReference type="SMART" id="SM00332">
    <property type="entry name" value="PP2Cc"/>
    <property type="match status" value="1"/>
</dbReference>
<comment type="caution">
    <text evidence="3">The sequence shown here is derived from an EMBL/GenBank/DDBJ whole genome shotgun (WGS) entry which is preliminary data.</text>
</comment>
<keyword evidence="4" id="KW-1185">Reference proteome</keyword>
<feature type="domain" description="PPM-type phosphatase" evidence="2">
    <location>
        <begin position="158"/>
        <end position="449"/>
    </location>
</feature>
<dbReference type="InterPro" id="IPR036457">
    <property type="entry name" value="PPM-type-like_dom_sf"/>
</dbReference>
<comment type="cofactor">
    <cofactor evidence="1">
        <name>Mg(2+)</name>
        <dbReference type="ChEBI" id="CHEBI:18420"/>
    </cofactor>
</comment>
<dbReference type="AlphaFoldDB" id="A0A1R2B0G2"/>
<dbReference type="SUPFAM" id="SSF81606">
    <property type="entry name" value="PP2C-like"/>
    <property type="match status" value="1"/>
</dbReference>
<dbReference type="InterPro" id="IPR014756">
    <property type="entry name" value="Ig_E-set"/>
</dbReference>
<dbReference type="PANTHER" id="PTHR12320:SF1">
    <property type="entry name" value="PROTEIN PHOSPHATASE PTC7 HOMOLOG"/>
    <property type="match status" value="1"/>
</dbReference>
<dbReference type="Gene3D" id="3.60.40.10">
    <property type="entry name" value="PPM-type phosphatase domain"/>
    <property type="match status" value="2"/>
</dbReference>
<proteinExistence type="inferred from homology"/>
<dbReference type="InterPro" id="IPR039123">
    <property type="entry name" value="PPTC7"/>
</dbReference>
<evidence type="ECO:0000313" key="4">
    <source>
        <dbReference type="Proteomes" id="UP000187209"/>
    </source>
</evidence>
<protein>
    <recommendedName>
        <fullName evidence="1">Protein phosphatase</fullName>
        <ecNumber evidence="1">3.1.3.16</ecNumber>
    </recommendedName>
</protein>
<name>A0A1R2B0G2_9CILI</name>
<dbReference type="InterPro" id="IPR013783">
    <property type="entry name" value="Ig-like_fold"/>
</dbReference>
<dbReference type="InterPro" id="IPR032640">
    <property type="entry name" value="AMPK1_CBM"/>
</dbReference>
<keyword evidence="1" id="KW-0464">Manganese</keyword>
<dbReference type="Gene3D" id="2.60.40.10">
    <property type="entry name" value="Immunoglobulins"/>
    <property type="match status" value="1"/>
</dbReference>
<dbReference type="InterPro" id="IPR000048">
    <property type="entry name" value="IQ_motif_EF-hand-BS"/>
</dbReference>
<keyword evidence="1" id="KW-0460">Magnesium</keyword>
<dbReference type="SUPFAM" id="SSF81296">
    <property type="entry name" value="E set domains"/>
    <property type="match status" value="1"/>
</dbReference>
<keyword evidence="1" id="KW-0904">Protein phosphatase</keyword>
<evidence type="ECO:0000313" key="3">
    <source>
        <dbReference type="EMBL" id="OMJ70249.1"/>
    </source>
</evidence>
<keyword evidence="1" id="KW-0378">Hydrolase</keyword>
<comment type="catalytic activity">
    <reaction evidence="1">
        <text>O-phospho-L-threonyl-[protein] + H2O = L-threonyl-[protein] + phosphate</text>
        <dbReference type="Rhea" id="RHEA:47004"/>
        <dbReference type="Rhea" id="RHEA-COMP:11060"/>
        <dbReference type="Rhea" id="RHEA-COMP:11605"/>
        <dbReference type="ChEBI" id="CHEBI:15377"/>
        <dbReference type="ChEBI" id="CHEBI:30013"/>
        <dbReference type="ChEBI" id="CHEBI:43474"/>
        <dbReference type="ChEBI" id="CHEBI:61977"/>
        <dbReference type="EC" id="3.1.3.16"/>
    </reaction>
</comment>
<dbReference type="PANTHER" id="PTHR12320">
    <property type="entry name" value="PROTEIN PHOSPHATASE 2C"/>
    <property type="match status" value="1"/>
</dbReference>
<dbReference type="Proteomes" id="UP000187209">
    <property type="component" value="Unassembled WGS sequence"/>
</dbReference>
<accession>A0A1R2B0G2</accession>
<dbReference type="InterPro" id="IPR001932">
    <property type="entry name" value="PPM-type_phosphatase-like_dom"/>
</dbReference>
<organism evidence="3 4">
    <name type="scientific">Stentor coeruleus</name>
    <dbReference type="NCBI Taxonomy" id="5963"/>
    <lineage>
        <taxon>Eukaryota</taxon>
        <taxon>Sar</taxon>
        <taxon>Alveolata</taxon>
        <taxon>Ciliophora</taxon>
        <taxon>Postciliodesmatophora</taxon>
        <taxon>Heterotrichea</taxon>
        <taxon>Heterotrichida</taxon>
        <taxon>Stentoridae</taxon>
        <taxon>Stentor</taxon>
    </lineage>
</organism>
<comment type="catalytic activity">
    <reaction evidence="1">
        <text>O-phospho-L-seryl-[protein] + H2O = L-seryl-[protein] + phosphate</text>
        <dbReference type="Rhea" id="RHEA:20629"/>
        <dbReference type="Rhea" id="RHEA-COMP:9863"/>
        <dbReference type="Rhea" id="RHEA-COMP:11604"/>
        <dbReference type="ChEBI" id="CHEBI:15377"/>
        <dbReference type="ChEBI" id="CHEBI:29999"/>
        <dbReference type="ChEBI" id="CHEBI:43474"/>
        <dbReference type="ChEBI" id="CHEBI:83421"/>
        <dbReference type="EC" id="3.1.3.16"/>
    </reaction>
</comment>
<dbReference type="SMART" id="SM00331">
    <property type="entry name" value="PP2C_SIG"/>
    <property type="match status" value="1"/>
</dbReference>
<dbReference type="EMBL" id="MPUH01001107">
    <property type="protein sequence ID" value="OMJ70249.1"/>
    <property type="molecule type" value="Genomic_DNA"/>
</dbReference>
<comment type="similarity">
    <text evidence="1">Belongs to the PP2C family.</text>
</comment>
<reference evidence="3 4" key="1">
    <citation type="submission" date="2016-11" db="EMBL/GenBank/DDBJ databases">
        <title>The macronuclear genome of Stentor coeruleus: a giant cell with tiny introns.</title>
        <authorList>
            <person name="Slabodnick M."/>
            <person name="Ruby J.G."/>
            <person name="Reiff S.B."/>
            <person name="Swart E.C."/>
            <person name="Gosai S."/>
            <person name="Prabakaran S."/>
            <person name="Witkowska E."/>
            <person name="Larue G.E."/>
            <person name="Fisher S."/>
            <person name="Freeman R.M."/>
            <person name="Gunawardena J."/>
            <person name="Chu W."/>
            <person name="Stover N.A."/>
            <person name="Gregory B.D."/>
            <person name="Nowacki M."/>
            <person name="Derisi J."/>
            <person name="Roy S.W."/>
            <person name="Marshall W.F."/>
            <person name="Sood P."/>
        </authorList>
    </citation>
    <scope>NUCLEOTIDE SEQUENCE [LARGE SCALE GENOMIC DNA]</scope>
    <source>
        <strain evidence="3">WM001</strain>
    </source>
</reference>
<dbReference type="OrthoDB" id="60843at2759"/>
<dbReference type="GO" id="GO:0046872">
    <property type="term" value="F:metal ion binding"/>
    <property type="evidence" value="ECO:0007669"/>
    <property type="project" value="UniProtKB-UniRule"/>
</dbReference>
<dbReference type="PROSITE" id="PS50096">
    <property type="entry name" value="IQ"/>
    <property type="match status" value="1"/>
</dbReference>
<dbReference type="PROSITE" id="PS51746">
    <property type="entry name" value="PPM_2"/>
    <property type="match status" value="1"/>
</dbReference>
<sequence>MSKSALLYRVYILRTNAAIFIQKHIRGYFVRKDLFFISHPRISLLVKWPFPAISVYMAGNFSNPPWKILIPLSYSKHCQIFFSAYFIENPLTPGKYHIKFIVDGEWMFNSLMLISEDNYGNFNNIIVIPNLLSKNFTSNENLLISLKNPIGPNFTFGTYMAGHPKTRFAPLSVENTADSLFIDENLQIFGLADGVGEWINYGLDPGLYSKELLKNFKIEFLNSCQNLENLNRNQIPDMLKKCLKSAFNNTKKCYGSSTILIGFLYNSTLYMLNLGDSSLIILRPNNKTKLLTQVFRSSDLQHYFNCPFQLGYFPDESKYQDLINKGFKGFVDIVEKSNENIENRLYDWPEDAKVEEFDIENEDVVVIGTDGLFDNVYCEDIIKIVLMIKKFSLAPKDYCVRVAKELVMMAIQKGWDTEYWSPFARNAEKAGMNHRGGKLDDTSVIVALALK</sequence>
<dbReference type="CDD" id="cd23767">
    <property type="entry name" value="IQCD"/>
    <property type="match status" value="1"/>
</dbReference>
<gene>
    <name evidence="3" type="ORF">SteCoe_31815</name>
</gene>